<dbReference type="STRING" id="262898.GA0070564_1011068"/>
<dbReference type="Pfam" id="PF13205">
    <property type="entry name" value="Big_5"/>
    <property type="match status" value="1"/>
</dbReference>
<feature type="active site" description="Charge relay system" evidence="6">
    <location>
        <position position="150"/>
    </location>
</feature>
<keyword evidence="2 6" id="KW-0645">Protease</keyword>
<dbReference type="Pfam" id="PF00082">
    <property type="entry name" value="Peptidase_S8"/>
    <property type="match status" value="1"/>
</dbReference>
<proteinExistence type="inferred from homology"/>
<evidence type="ECO:0000256" key="7">
    <source>
        <dbReference type="SAM" id="MobiDB-lite"/>
    </source>
</evidence>
<feature type="region of interest" description="Disordered" evidence="7">
    <location>
        <begin position="15"/>
        <end position="37"/>
    </location>
</feature>
<evidence type="ECO:0000256" key="8">
    <source>
        <dbReference type="SAM" id="SignalP"/>
    </source>
</evidence>
<evidence type="ECO:0000256" key="5">
    <source>
        <dbReference type="ARBA" id="ARBA00022825"/>
    </source>
</evidence>
<evidence type="ECO:0000256" key="1">
    <source>
        <dbReference type="ARBA" id="ARBA00011073"/>
    </source>
</evidence>
<feature type="signal peptide" evidence="8">
    <location>
        <begin position="1"/>
        <end position="20"/>
    </location>
</feature>
<reference evidence="12" key="1">
    <citation type="submission" date="2016-06" db="EMBL/GenBank/DDBJ databases">
        <authorList>
            <person name="Varghese N."/>
            <person name="Submissions Spin"/>
        </authorList>
    </citation>
    <scope>NUCLEOTIDE SEQUENCE [LARGE SCALE GENOMIC DNA]</scope>
    <source>
        <strain evidence="12">DSM 44830</strain>
    </source>
</reference>
<keyword evidence="5 6" id="KW-0720">Serine protease</keyword>
<dbReference type="GO" id="GO:0006508">
    <property type="term" value="P:proteolysis"/>
    <property type="evidence" value="ECO:0007669"/>
    <property type="project" value="UniProtKB-KW"/>
</dbReference>
<dbReference type="InterPro" id="IPR050131">
    <property type="entry name" value="Peptidase_S8_subtilisin-like"/>
</dbReference>
<feature type="active site" description="Charge relay system" evidence="6">
    <location>
        <position position="183"/>
    </location>
</feature>
<feature type="chain" id="PRO_5008705690" evidence="8">
    <location>
        <begin position="21"/>
        <end position="931"/>
    </location>
</feature>
<gene>
    <name evidence="11" type="ORF">GA0070564_1011068</name>
</gene>
<evidence type="ECO:0000313" key="12">
    <source>
        <dbReference type="Proteomes" id="UP000199504"/>
    </source>
</evidence>
<name>A0A1C4VAR4_9ACTN</name>
<accession>A0A1C4VAR4</accession>
<evidence type="ECO:0000256" key="4">
    <source>
        <dbReference type="ARBA" id="ARBA00022801"/>
    </source>
</evidence>
<dbReference type="Gene3D" id="2.60.120.380">
    <property type="match status" value="1"/>
</dbReference>
<keyword evidence="4 6" id="KW-0378">Hydrolase</keyword>
<keyword evidence="12" id="KW-1185">Reference proteome</keyword>
<dbReference type="PANTHER" id="PTHR43806:SF11">
    <property type="entry name" value="CEREVISIN-RELATED"/>
    <property type="match status" value="1"/>
</dbReference>
<evidence type="ECO:0000256" key="3">
    <source>
        <dbReference type="ARBA" id="ARBA00022729"/>
    </source>
</evidence>
<evidence type="ECO:0000256" key="2">
    <source>
        <dbReference type="ARBA" id="ARBA00022670"/>
    </source>
</evidence>
<evidence type="ECO:0000256" key="6">
    <source>
        <dbReference type="PROSITE-ProRule" id="PRU01240"/>
    </source>
</evidence>
<dbReference type="GO" id="GO:0004252">
    <property type="term" value="F:serine-type endopeptidase activity"/>
    <property type="evidence" value="ECO:0007669"/>
    <property type="project" value="UniProtKB-UniRule"/>
</dbReference>
<organism evidence="11 12">
    <name type="scientific">Micromonospora mirobrigensis</name>
    <dbReference type="NCBI Taxonomy" id="262898"/>
    <lineage>
        <taxon>Bacteria</taxon>
        <taxon>Bacillati</taxon>
        <taxon>Actinomycetota</taxon>
        <taxon>Actinomycetes</taxon>
        <taxon>Micromonosporales</taxon>
        <taxon>Micromonosporaceae</taxon>
        <taxon>Micromonospora</taxon>
    </lineage>
</organism>
<dbReference type="InterPro" id="IPR000209">
    <property type="entry name" value="Peptidase_S8/S53_dom"/>
</dbReference>
<feature type="domain" description="Peptidase S8/S53" evidence="9">
    <location>
        <begin position="142"/>
        <end position="385"/>
    </location>
</feature>
<dbReference type="PROSITE" id="PS00137">
    <property type="entry name" value="SUBTILASE_HIS"/>
    <property type="match status" value="1"/>
</dbReference>
<dbReference type="InterPro" id="IPR022398">
    <property type="entry name" value="Peptidase_S8_His-AS"/>
</dbReference>
<dbReference type="PROSITE" id="PS51892">
    <property type="entry name" value="SUBTILASE"/>
    <property type="match status" value="1"/>
</dbReference>
<dbReference type="SUPFAM" id="SSF89260">
    <property type="entry name" value="Collagen-binding domain"/>
    <property type="match status" value="1"/>
</dbReference>
<dbReference type="InterPro" id="IPR036852">
    <property type="entry name" value="Peptidase_S8/S53_dom_sf"/>
</dbReference>
<dbReference type="Gene3D" id="2.60.40.1220">
    <property type="match status" value="1"/>
</dbReference>
<sequence length="931" mass="96935">MVTLALTVTGTLSPVASAQAAPSSAQPTSTASTASTDADPHAVLVRFRSGVSAPKRAAALTRRAARVDAPVRGTGWVKVRAAGPATDLLAALRTDPSVAAASLDHRRHTAAVPNDPAMAGDQFPPLNVLRLPKAWDYVKSSAGQVIAVVDTGVNLTHEDLAGRLVPGFNAIDPAAQPVDDNGHGSMVAGVAAADTDNGKGIAGVAWGGRIMPVKAVGADGSGSDSDIIEGIVWAADHGATVINLSLVGPDDNPALHEAITYATGRGAVVVAAAGNEGTGVAQYPAAYPEVIAVGATDGGGNLTDFSSYGDWLDLVVPGLKIHSTGLDQSYPVVDGTSFSAALVSGVAALVRTKYPDFTPARVRERLTMTARDSGPRGLDPYYGYGVVDSFRAVGSTGTSLPFPQPDMYPSEPNDVPARATPVAPIETWGRINTGGDVDWYRFDVAARRGTTLSLRPTDYSALSHNPDLAMTLYDADLRRIAAADATGRSGTEQLTATVDAGRHYVAVRNDNGSHSSAYWLKLTDAAAGTAPPAGEQVWVRDVSPADFALDQPVTLRPTVTFTRPVAPGSVTGNTVQLLDGRGRYHVDANLTVTGNVVTIVPKELLFDNNPYRIVVDGVTDTAGVTQSDPFTTTFKTRDLPPGPLSSFSVIGTYRGVHVRLGVLPRVIDYDRTIVRMATGTTPPSSPTSGTEVPSNGYVGNLTPGTTYSFSAWVRDKAGNLSKVSTARAAGTATTIASSPTSLVHGTAQVTVTGRLTRTDTGAAIAFTSVQLHARPKGATSFTYLGSATSTSTGALTYPGLRPDASTEYKWVYRGSNDETTGQAYIGAASQLKLVSVAPYLSAKLSRTSFALGGTVTLSGTVTPGHPSQTIYLQRSIGGVWKDVATGKLTSTSAYAFTVKPAARGTYWYRVRKPADSDHLEARSPARSFTVS</sequence>
<evidence type="ECO:0000259" key="10">
    <source>
        <dbReference type="Pfam" id="PF13205"/>
    </source>
</evidence>
<evidence type="ECO:0000259" key="9">
    <source>
        <dbReference type="Pfam" id="PF00082"/>
    </source>
</evidence>
<protein>
    <submittedName>
        <fullName evidence="11">Serine protease, subtilisin family</fullName>
    </submittedName>
</protein>
<keyword evidence="3 8" id="KW-0732">Signal</keyword>
<feature type="domain" description="SbsA Ig-like" evidence="10">
    <location>
        <begin position="539"/>
        <end position="636"/>
    </location>
</feature>
<dbReference type="PROSITE" id="PS00136">
    <property type="entry name" value="SUBTILASE_ASP"/>
    <property type="match status" value="1"/>
</dbReference>
<dbReference type="InterPro" id="IPR014755">
    <property type="entry name" value="Cu-Rt/internalin_Ig-like"/>
</dbReference>
<evidence type="ECO:0000313" key="11">
    <source>
        <dbReference type="EMBL" id="SCE80859.1"/>
    </source>
</evidence>
<feature type="active site" description="Charge relay system" evidence="6">
    <location>
        <position position="337"/>
    </location>
</feature>
<dbReference type="EMBL" id="FMCX01000001">
    <property type="protein sequence ID" value="SCE80859.1"/>
    <property type="molecule type" value="Genomic_DNA"/>
</dbReference>
<dbReference type="SUPFAM" id="SSF52743">
    <property type="entry name" value="Subtilisin-like"/>
    <property type="match status" value="1"/>
</dbReference>
<dbReference type="InterPro" id="IPR032812">
    <property type="entry name" value="SbsA_Ig"/>
</dbReference>
<dbReference type="Proteomes" id="UP000199504">
    <property type="component" value="Unassembled WGS sequence"/>
</dbReference>
<comment type="similarity">
    <text evidence="1 6">Belongs to the peptidase S8 family.</text>
</comment>
<dbReference type="InterPro" id="IPR023827">
    <property type="entry name" value="Peptidase_S8_Asp-AS"/>
</dbReference>
<dbReference type="PANTHER" id="PTHR43806">
    <property type="entry name" value="PEPTIDASE S8"/>
    <property type="match status" value="1"/>
</dbReference>
<dbReference type="PRINTS" id="PR00723">
    <property type="entry name" value="SUBTILISIN"/>
</dbReference>
<dbReference type="AlphaFoldDB" id="A0A1C4VAR4"/>
<dbReference type="Gene3D" id="3.40.50.200">
    <property type="entry name" value="Peptidase S8/S53 domain"/>
    <property type="match status" value="1"/>
</dbReference>
<dbReference type="InterPro" id="IPR015500">
    <property type="entry name" value="Peptidase_S8_subtilisin-rel"/>
</dbReference>